<dbReference type="AlphaFoldDB" id="A0A2H0YQZ4"/>
<dbReference type="Proteomes" id="UP000231472">
    <property type="component" value="Unassembled WGS sequence"/>
</dbReference>
<dbReference type="EMBL" id="PEYC01000024">
    <property type="protein sequence ID" value="PIS40162.1"/>
    <property type="molecule type" value="Genomic_DNA"/>
</dbReference>
<protein>
    <submittedName>
        <fullName evidence="1">Uncharacterized protein</fullName>
    </submittedName>
</protein>
<evidence type="ECO:0000313" key="2">
    <source>
        <dbReference type="Proteomes" id="UP000231472"/>
    </source>
</evidence>
<gene>
    <name evidence="1" type="ORF">COT32_01285</name>
</gene>
<proteinExistence type="predicted"/>
<reference evidence="2" key="1">
    <citation type="submission" date="2017-09" db="EMBL/GenBank/DDBJ databases">
        <title>Depth-based differentiation of microbial function through sediment-hosted aquifers and enrichment of novel symbionts in the deep terrestrial subsurface.</title>
        <authorList>
            <person name="Probst A.J."/>
            <person name="Ladd B."/>
            <person name="Jarett J.K."/>
            <person name="Geller-Mcgrath D.E."/>
            <person name="Sieber C.M.K."/>
            <person name="Emerson J.B."/>
            <person name="Anantharaman K."/>
            <person name="Thomas B.C."/>
            <person name="Malmstrom R."/>
            <person name="Stieglmeier M."/>
            <person name="Klingl A."/>
            <person name="Woyke T."/>
            <person name="Ryan C.M."/>
            <person name="Banfield J.F."/>
        </authorList>
    </citation>
    <scope>NUCLEOTIDE SEQUENCE [LARGE SCALE GENOMIC DNA]</scope>
</reference>
<organism evidence="1 2">
    <name type="scientific">Candidatus Nealsonbacteria bacterium CG08_land_8_20_14_0_20_36_22</name>
    <dbReference type="NCBI Taxonomy" id="1974704"/>
    <lineage>
        <taxon>Bacteria</taxon>
        <taxon>Candidatus Nealsoniibacteriota</taxon>
    </lineage>
</organism>
<evidence type="ECO:0000313" key="1">
    <source>
        <dbReference type="EMBL" id="PIS40162.1"/>
    </source>
</evidence>
<accession>A0A2H0YQZ4</accession>
<comment type="caution">
    <text evidence="1">The sequence shown here is derived from an EMBL/GenBank/DDBJ whole genome shotgun (WGS) entry which is preliminary data.</text>
</comment>
<name>A0A2H0YQZ4_9BACT</name>
<sequence length="45" mass="5162">MRLVNNLQEGDLVSIHLGIAREKIFQEQAKTLRDVTIKSIKTLQI</sequence>